<protein>
    <submittedName>
        <fullName evidence="1">Uncharacterized protein</fullName>
    </submittedName>
</protein>
<dbReference type="Proteomes" id="UP001157502">
    <property type="component" value="Chromosome 10"/>
</dbReference>
<accession>A0ACC2GR40</accession>
<evidence type="ECO:0000313" key="1">
    <source>
        <dbReference type="EMBL" id="KAJ8006154.1"/>
    </source>
</evidence>
<gene>
    <name evidence="1" type="ORF">DPEC_G00125300</name>
</gene>
<evidence type="ECO:0000313" key="2">
    <source>
        <dbReference type="Proteomes" id="UP001157502"/>
    </source>
</evidence>
<keyword evidence="2" id="KW-1185">Reference proteome</keyword>
<reference evidence="1" key="1">
    <citation type="submission" date="2021-05" db="EMBL/GenBank/DDBJ databases">
        <authorList>
            <person name="Pan Q."/>
            <person name="Jouanno E."/>
            <person name="Zahm M."/>
            <person name="Klopp C."/>
            <person name="Cabau C."/>
            <person name="Louis A."/>
            <person name="Berthelot C."/>
            <person name="Parey E."/>
            <person name="Roest Crollius H."/>
            <person name="Montfort J."/>
            <person name="Robinson-Rechavi M."/>
            <person name="Bouchez O."/>
            <person name="Lampietro C."/>
            <person name="Lopez Roques C."/>
            <person name="Donnadieu C."/>
            <person name="Postlethwait J."/>
            <person name="Bobe J."/>
            <person name="Dillon D."/>
            <person name="Chandos A."/>
            <person name="von Hippel F."/>
            <person name="Guiguen Y."/>
        </authorList>
    </citation>
    <scope>NUCLEOTIDE SEQUENCE</scope>
    <source>
        <strain evidence="1">YG-Jan2019</strain>
    </source>
</reference>
<dbReference type="EMBL" id="CM055737">
    <property type="protein sequence ID" value="KAJ8006154.1"/>
    <property type="molecule type" value="Genomic_DNA"/>
</dbReference>
<sequence length="93" mass="10803">MCLPVTPRGSKPSPVQSCQPHIWVQPKRMSDKPHAMTPHPSRYHWNTTHVPHLRPRRSMCRLTQPPPSCRPMMLPHSTIYNTARNTAYTSPRR</sequence>
<name>A0ACC2GR40_DALPE</name>
<proteinExistence type="predicted"/>
<organism evidence="1 2">
    <name type="scientific">Dallia pectoralis</name>
    <name type="common">Alaska blackfish</name>
    <dbReference type="NCBI Taxonomy" id="75939"/>
    <lineage>
        <taxon>Eukaryota</taxon>
        <taxon>Metazoa</taxon>
        <taxon>Chordata</taxon>
        <taxon>Craniata</taxon>
        <taxon>Vertebrata</taxon>
        <taxon>Euteleostomi</taxon>
        <taxon>Actinopterygii</taxon>
        <taxon>Neopterygii</taxon>
        <taxon>Teleostei</taxon>
        <taxon>Protacanthopterygii</taxon>
        <taxon>Esociformes</taxon>
        <taxon>Umbridae</taxon>
        <taxon>Dallia</taxon>
    </lineage>
</organism>
<comment type="caution">
    <text evidence="1">The sequence shown here is derived from an EMBL/GenBank/DDBJ whole genome shotgun (WGS) entry which is preliminary data.</text>
</comment>